<comment type="caution">
    <text evidence="8">The sequence shown here is derived from an EMBL/GenBank/DDBJ whole genome shotgun (WGS) entry which is preliminary data.</text>
</comment>
<feature type="transmembrane region" description="Helical" evidence="6">
    <location>
        <begin position="12"/>
        <end position="33"/>
    </location>
</feature>
<keyword evidence="9" id="KW-1185">Reference proteome</keyword>
<dbReference type="Gene3D" id="1.20.1510.10">
    <property type="entry name" value="Cation efflux protein transmembrane domain"/>
    <property type="match status" value="1"/>
</dbReference>
<dbReference type="EMBL" id="JADOEL010000015">
    <property type="protein sequence ID" value="MBF8179122.1"/>
    <property type="molecule type" value="Genomic_DNA"/>
</dbReference>
<evidence type="ECO:0000256" key="4">
    <source>
        <dbReference type="ARBA" id="ARBA00022989"/>
    </source>
</evidence>
<evidence type="ECO:0000256" key="5">
    <source>
        <dbReference type="ARBA" id="ARBA00023136"/>
    </source>
</evidence>
<protein>
    <submittedName>
        <fullName evidence="8">Cation transporter</fullName>
    </submittedName>
</protein>
<feature type="transmembrane region" description="Helical" evidence="6">
    <location>
        <begin position="39"/>
        <end position="60"/>
    </location>
</feature>
<feature type="domain" description="Cation efflux protein transmembrane" evidence="7">
    <location>
        <begin position="14"/>
        <end position="195"/>
    </location>
</feature>
<comment type="subcellular location">
    <subcellularLocation>
        <location evidence="1">Membrane</location>
        <topology evidence="1">Multi-pass membrane protein</topology>
    </subcellularLocation>
</comment>
<accession>A0ABS0EWA7</accession>
<reference evidence="8 9" key="1">
    <citation type="submission" date="2020-11" db="EMBL/GenBank/DDBJ databases">
        <title>WGS of Herminiimonas contaminans strain Marseille-Q4544 isolated from planarians Schmidtea mediterranea.</title>
        <authorList>
            <person name="Kangale L."/>
        </authorList>
    </citation>
    <scope>NUCLEOTIDE SEQUENCE [LARGE SCALE GENOMIC DNA]</scope>
    <source>
        <strain evidence="8 9">Marseille-Q4544</strain>
    </source>
</reference>
<dbReference type="InterPro" id="IPR058533">
    <property type="entry name" value="Cation_efflux_TM"/>
</dbReference>
<dbReference type="PANTHER" id="PTHR43840:SF15">
    <property type="entry name" value="MITOCHONDRIAL METAL TRANSPORTER 1-RELATED"/>
    <property type="match status" value="1"/>
</dbReference>
<keyword evidence="3 6" id="KW-0812">Transmembrane</keyword>
<feature type="transmembrane region" description="Helical" evidence="6">
    <location>
        <begin position="81"/>
        <end position="99"/>
    </location>
</feature>
<evidence type="ECO:0000259" key="7">
    <source>
        <dbReference type="Pfam" id="PF01545"/>
    </source>
</evidence>
<proteinExistence type="predicted"/>
<evidence type="ECO:0000313" key="9">
    <source>
        <dbReference type="Proteomes" id="UP000657372"/>
    </source>
</evidence>
<name>A0ABS0EWA7_9BURK</name>
<evidence type="ECO:0000313" key="8">
    <source>
        <dbReference type="EMBL" id="MBF8179122.1"/>
    </source>
</evidence>
<evidence type="ECO:0000256" key="2">
    <source>
        <dbReference type="ARBA" id="ARBA00022448"/>
    </source>
</evidence>
<keyword evidence="4 6" id="KW-1133">Transmembrane helix</keyword>
<evidence type="ECO:0000256" key="3">
    <source>
        <dbReference type="ARBA" id="ARBA00022692"/>
    </source>
</evidence>
<sequence>MDADSHKKEQTLLLRSACATAALSLLSILLGLISGAQSIVFDGMFDAIDVAMTLLAWHASRLIARGADCRFQFGYWHLEPILSLVSGTVRIFVCAYGLLGGVSSLMSGGRVISYDIAIMYAAVSSCLSVAAFLYMQRCCRGLESRLLESDTWGWLFGGLMSGGLCVSFLLARALEGSNAAWLMPYIDPVVLILLTGGMLPFPISSIYRSGREILQVAPADLNRQVRAVAGKLVTRHGFIDHQSYVARIGRARFIEIGFITPMDCDVFTVAELDAIRSEVAVELGGLRTADWLTVYFTAVRRRSLADQG</sequence>
<evidence type="ECO:0000256" key="1">
    <source>
        <dbReference type="ARBA" id="ARBA00004141"/>
    </source>
</evidence>
<dbReference type="Pfam" id="PF01545">
    <property type="entry name" value="Cation_efflux"/>
    <property type="match status" value="1"/>
</dbReference>
<gene>
    <name evidence="8" type="ORF">IXC47_15665</name>
</gene>
<keyword evidence="2" id="KW-0813">Transport</keyword>
<dbReference type="Proteomes" id="UP000657372">
    <property type="component" value="Unassembled WGS sequence"/>
</dbReference>
<evidence type="ECO:0000256" key="6">
    <source>
        <dbReference type="SAM" id="Phobius"/>
    </source>
</evidence>
<keyword evidence="5 6" id="KW-0472">Membrane</keyword>
<dbReference type="InterPro" id="IPR027469">
    <property type="entry name" value="Cation_efflux_TMD_sf"/>
</dbReference>
<dbReference type="InterPro" id="IPR050291">
    <property type="entry name" value="CDF_Transporter"/>
</dbReference>
<feature type="transmembrane region" description="Helical" evidence="6">
    <location>
        <begin position="180"/>
        <end position="201"/>
    </location>
</feature>
<feature type="transmembrane region" description="Helical" evidence="6">
    <location>
        <begin position="111"/>
        <end position="134"/>
    </location>
</feature>
<feature type="transmembrane region" description="Helical" evidence="6">
    <location>
        <begin position="154"/>
        <end position="174"/>
    </location>
</feature>
<dbReference type="PANTHER" id="PTHR43840">
    <property type="entry name" value="MITOCHONDRIAL METAL TRANSPORTER 1-RELATED"/>
    <property type="match status" value="1"/>
</dbReference>
<organism evidence="8 9">
    <name type="scientific">Herminiimonas contaminans</name>
    <dbReference type="NCBI Taxonomy" id="1111140"/>
    <lineage>
        <taxon>Bacteria</taxon>
        <taxon>Pseudomonadati</taxon>
        <taxon>Pseudomonadota</taxon>
        <taxon>Betaproteobacteria</taxon>
        <taxon>Burkholderiales</taxon>
        <taxon>Oxalobacteraceae</taxon>
        <taxon>Herminiimonas</taxon>
    </lineage>
</organism>
<dbReference type="SUPFAM" id="SSF161111">
    <property type="entry name" value="Cation efflux protein transmembrane domain-like"/>
    <property type="match status" value="1"/>
</dbReference>